<name>A0A7S4L1H1_GUITH</name>
<feature type="coiled-coil region" evidence="1">
    <location>
        <begin position="126"/>
        <end position="217"/>
    </location>
</feature>
<feature type="coiled-coil region" evidence="1">
    <location>
        <begin position="1532"/>
        <end position="1671"/>
    </location>
</feature>
<feature type="coiled-coil region" evidence="1">
    <location>
        <begin position="1409"/>
        <end position="1453"/>
    </location>
</feature>
<reference evidence="3" key="1">
    <citation type="submission" date="2021-01" db="EMBL/GenBank/DDBJ databases">
        <authorList>
            <person name="Corre E."/>
            <person name="Pelletier E."/>
            <person name="Niang G."/>
            <person name="Scheremetjew M."/>
            <person name="Finn R."/>
            <person name="Kale V."/>
            <person name="Holt S."/>
            <person name="Cochrane G."/>
            <person name="Meng A."/>
            <person name="Brown T."/>
            <person name="Cohen L."/>
        </authorList>
    </citation>
    <scope>NUCLEOTIDE SEQUENCE</scope>
    <source>
        <strain evidence="3">CCMP 2712</strain>
    </source>
</reference>
<gene>
    <name evidence="3" type="ORF">GTHE00462_LOCUS22027</name>
</gene>
<accession>A0A7S4L1H1</accession>
<organism evidence="3">
    <name type="scientific">Guillardia theta</name>
    <name type="common">Cryptophyte</name>
    <name type="synonym">Cryptomonas phi</name>
    <dbReference type="NCBI Taxonomy" id="55529"/>
    <lineage>
        <taxon>Eukaryota</taxon>
        <taxon>Cryptophyceae</taxon>
        <taxon>Pyrenomonadales</taxon>
        <taxon>Geminigeraceae</taxon>
        <taxon>Guillardia</taxon>
    </lineage>
</organism>
<dbReference type="EMBL" id="HBKN01028441">
    <property type="protein sequence ID" value="CAE2312169.1"/>
    <property type="molecule type" value="Transcribed_RNA"/>
</dbReference>
<dbReference type="PANTHER" id="PTHR23159">
    <property type="entry name" value="CENTROSOMAL PROTEIN 2"/>
    <property type="match status" value="1"/>
</dbReference>
<feature type="coiled-coil region" evidence="1">
    <location>
        <begin position="455"/>
        <end position="503"/>
    </location>
</feature>
<feature type="coiled-coil region" evidence="1">
    <location>
        <begin position="941"/>
        <end position="986"/>
    </location>
</feature>
<feature type="region of interest" description="Disordered" evidence="2">
    <location>
        <begin position="56"/>
        <end position="81"/>
    </location>
</feature>
<evidence type="ECO:0000256" key="2">
    <source>
        <dbReference type="SAM" id="MobiDB-lite"/>
    </source>
</evidence>
<proteinExistence type="predicted"/>
<sequence>MKRTHGSAAGKERSHTILPVVPSKYTRRPAGPESKIIRDGNDLVLHQRSTFVGTIARTRRPNENDVPFHPRDASSDDRASTLPSTLMSRILQKSAMQDTSEDWNENEYPRLKENSMPEEKNIWLKCEELERENDELKVELKRAYETITRMENDVQNRNPKREMQLEEELARLQNQYEKEQEEMKEFEQMVEMFENKMAALKSENTELHEKLQAVASRSETRTSSDPIIIENLSLHVYDMKKHLQMLFSMKFVFDEWKGNLCVNARGEAYQVLKRQIEHERTKVISLEEDLHKQHEHFQNMLESEKSQAAHLAQRLLEAESERELRRREQERLERKMIQLQQELQVTRYQDKDDSQDSNTHQTSELHNQVFALESVSREAQKKAQKWRDFSFQQVVKYHDHLSNLKCLNSWKFKTLLQNLLQEKIWRDSQQKVKRWLSKVLSMWCREACFHRKKESGNLERELETLQASLDEEAMRSSFLSESVKRLQGKETRLITKLDALTRERDSLLAAATRDRLGSEALAQARTLTEQLLQEVGSISLELDDVSLQLSITTEEMDSWTCQIQSRMTTQLDRDFLEKRLEDLETRRHSGDNSNASNSLKIVSHKLESAEHENMNLKRQLLKANALLSSMQRLVDSLDLASERRENFEKLLDESFNNVNPIEKCMWVVKFLQNHMKHPCSHPDVSHAREEIQLWKDKVSSLQRQHESETLTRMAALDSLTSSLTTLRSEKDFLQNLVDGVDMQSSLEKLLLSFETHLTSLLSKYSRKQFEYSKLERHVDSLTNMLTSQVSDGFDQSSGSKENCAKLVQESCESHSDLMRLTEVNQSFDIQLRSWKHFAKHLAGQMFSLNVIAESSQTGKDALKEKIKEKDDKITGLNLQVQELISKLATCDSEKLQLLDQISQMSTSKDLEPKDAEEDLSNKLQVLNFEFSLERRKLASMYEKSSREYQNVKLQNDALNELVHKLKEEKERNSIEFERKVEELKKFRISSAQALQGVIKEIVLCLQDVGNAANGLKKQEHFEFEQQKLLQAYADTLDGHIGKSSTYLSMILPDLQSLKAENLQIKSEKEMKINDTNRWNLQIKEYLENFELFATNVHAKISDAKDLYLKQCAKNSHFLSVIEKQTLEIEKLSREKEQGKSIILNLQEELDESRQGSDSICSKLETVQAELESTKAQLDMEAARVKKLFESSQKSEEELQKQTEKMKAEKQVLAEEIAGLTSKLQSANQELATKKSLLQESSENLSRMNEDCKALQDDLDLSRLEISRLQSSVREEKTQNMQLTSQVEKLLIDAARNDEALMEAKEKRSMLEEDCKQLKQQLDAMAKTVTEANDTLGQRLECADVRSKKLEKENLYLKDRIKNIRNELDNSQSQKSKIQADLEASRNLFFDATVQQCHMLEATRLRDHTVQFLELRVTEASSAMSRMKDEWNAMHRLLKDKDALAEDLHRLAEEEHEELLSLEVSLDGTLDSLALSLAACTRQQAHLAWNRLRAGALGCSAWQGVSEIKEEVQEICSEYSHLVNEKLLLEVERSETTQKLAELKRVVTSLEQEKQKTSEALNACLMQVMEWKKAYDILYAEKERIKLSCMDIESQLQDEKEEKLERQEMCLQLEKECRALREEVEFNHGELMQLKSELESKNYDLDRCEQNLKDYQKSLHESETQNDRLRSLELEMLQTVKGANQLLIDETSIINESKIAVHTLKQEISEYENYQAFVLKKLVEEKKSLHAQLVQSELDMKEKRYIIQDQLQKIQGLKSRNSESNEELSILYKRVEDYDALLLAKGNELAKLHGKIAEANALSTNASERLQSSKMLEEKLRRDMKAKELQVQALQDELDALKTNLGNSTVKSNSVEVKGAFNSKLAEALEENATLTETVNMQQQVIREMRENIHYNKQLQEIERSEGNGEKTSSHVNSFDQNPEYTEVEMSQAPQADGRGRQHQVALLSHLVEEIKSLVGEAARIRVSETSLTRLSLKPTCEEEILERQASCVRFFEKRMRSERLRFVMYSLCSHHKDAKSMKVGVQRFLMRVQAMKSMREKFESEIRLRVGEVEEERERSKIEQLELQKQIVEKTDMLLTAEKKCAQLIAWVNKYKPLIETK</sequence>
<feature type="coiled-coil region" evidence="1">
    <location>
        <begin position="1121"/>
        <end position="1380"/>
    </location>
</feature>
<evidence type="ECO:0000313" key="3">
    <source>
        <dbReference type="EMBL" id="CAE2312169.1"/>
    </source>
</evidence>
<evidence type="ECO:0000256" key="1">
    <source>
        <dbReference type="SAM" id="Coils"/>
    </source>
</evidence>
<keyword evidence="1" id="KW-0175">Coiled coil</keyword>
<feature type="coiled-coil region" evidence="1">
    <location>
        <begin position="1816"/>
        <end position="1850"/>
    </location>
</feature>
<dbReference type="PANTHER" id="PTHR23159:SF31">
    <property type="entry name" value="CENTROSOME-ASSOCIATED PROTEIN CEP250 ISOFORM X1"/>
    <property type="match status" value="1"/>
</dbReference>
<feature type="coiled-coil region" evidence="1">
    <location>
        <begin position="1718"/>
        <end position="1766"/>
    </location>
</feature>
<feature type="compositionally biased region" description="Basic and acidic residues" evidence="2">
    <location>
        <begin position="60"/>
        <end position="79"/>
    </location>
</feature>
<feature type="coiled-coil region" evidence="1">
    <location>
        <begin position="269"/>
        <end position="349"/>
    </location>
</feature>
<protein>
    <submittedName>
        <fullName evidence="3">Uncharacterized protein</fullName>
    </submittedName>
</protein>
<feature type="coiled-coil region" evidence="1">
    <location>
        <begin position="566"/>
        <end position="650"/>
    </location>
</feature>